<sequence length="274" mass="30668">MPRAVPILTHTPHSKAYSGRWRQKAPVNSCAYYNNPMRVWRYRRRTDRCQQPKATYRKGCKRLTGHRAGRYLPHGGVGHLKGRCPYPPRRASLFVPAGYICGRWRRFHSIGQFDSDGPLPLFSLYLLIADSRERSALYEPPKPHEAPADKKNTGGLKSMIDTSIIESPRRDTSPQVYAGLPAQAYVPNPYDFGRPAIVYPGDSVYYSAPEPHDKARAADTVLDAVRRTACAYMNQALRVSPAQAAAMEAGIQYGWSDPRANPANYTAAGDYRGQ</sequence>
<reference evidence="1" key="1">
    <citation type="journal article" date="2021" name="Proc. Natl. Acad. Sci. U.S.A.">
        <title>A Catalog of Tens of Thousands of Viruses from Human Metagenomes Reveals Hidden Associations with Chronic Diseases.</title>
        <authorList>
            <person name="Tisza M.J."/>
            <person name="Buck C.B."/>
        </authorList>
    </citation>
    <scope>NUCLEOTIDE SEQUENCE</scope>
    <source>
        <strain evidence="1">CtgXa1</strain>
    </source>
</reference>
<proteinExistence type="predicted"/>
<protein>
    <submittedName>
        <fullName evidence="1">Uncharacterized protein</fullName>
    </submittedName>
</protein>
<dbReference type="EMBL" id="BK032760">
    <property type="protein sequence ID" value="DAF58985.1"/>
    <property type="molecule type" value="Genomic_DNA"/>
</dbReference>
<accession>A0A8S5T6W0</accession>
<name>A0A8S5T6W0_9CAUD</name>
<organism evidence="1">
    <name type="scientific">Myoviridae sp. ctgXa1</name>
    <dbReference type="NCBI Taxonomy" id="2827700"/>
    <lineage>
        <taxon>Viruses</taxon>
        <taxon>Duplodnaviria</taxon>
        <taxon>Heunggongvirae</taxon>
        <taxon>Uroviricota</taxon>
        <taxon>Caudoviricetes</taxon>
    </lineage>
</organism>
<evidence type="ECO:0000313" key="1">
    <source>
        <dbReference type="EMBL" id="DAF58985.1"/>
    </source>
</evidence>